<comment type="similarity">
    <text evidence="1 2">Belongs to the small heat shock protein (HSP20) family.</text>
</comment>
<feature type="region of interest" description="Disordered" evidence="3">
    <location>
        <begin position="1"/>
        <end position="23"/>
    </location>
</feature>
<feature type="domain" description="SHSP" evidence="4">
    <location>
        <begin position="57"/>
        <end position="171"/>
    </location>
</feature>
<dbReference type="SUPFAM" id="SSF49764">
    <property type="entry name" value="HSP20-like chaperones"/>
    <property type="match status" value="1"/>
</dbReference>
<dbReference type="Gene3D" id="2.60.40.790">
    <property type="match status" value="1"/>
</dbReference>
<name>A0A2Z4YP30_RHILE</name>
<geneLocation type="plasmid" evidence="5 6">
    <name>unnamed1</name>
</geneLocation>
<protein>
    <submittedName>
        <fullName evidence="5">Hsp20/alpha crystallin family protein</fullName>
    </submittedName>
</protein>
<organism evidence="5 6">
    <name type="scientific">Rhizobium leguminosarum</name>
    <dbReference type="NCBI Taxonomy" id="384"/>
    <lineage>
        <taxon>Bacteria</taxon>
        <taxon>Pseudomonadati</taxon>
        <taxon>Pseudomonadota</taxon>
        <taxon>Alphaproteobacteria</taxon>
        <taxon>Hyphomicrobiales</taxon>
        <taxon>Rhizobiaceae</taxon>
        <taxon>Rhizobium/Agrobacterium group</taxon>
        <taxon>Rhizobium</taxon>
    </lineage>
</organism>
<evidence type="ECO:0000313" key="6">
    <source>
        <dbReference type="Proteomes" id="UP000251166"/>
    </source>
</evidence>
<reference evidence="5 6" key="1">
    <citation type="submission" date="2018-07" db="EMBL/GenBank/DDBJ databases">
        <title>Rhizobium leguminosarum strain:ATCC 14479 Genome sequencing and assembly.</title>
        <authorList>
            <person name="Chakraborty R."/>
        </authorList>
    </citation>
    <scope>NUCLEOTIDE SEQUENCE [LARGE SCALE GENOMIC DNA]</scope>
    <source>
        <strain evidence="5 6">ATCC 14479</strain>
        <plasmid evidence="6">Plasmid unnamed1</plasmid>
    </source>
</reference>
<evidence type="ECO:0000313" key="5">
    <source>
        <dbReference type="EMBL" id="AXA42976.1"/>
    </source>
</evidence>
<dbReference type="CDD" id="cd06464">
    <property type="entry name" value="ACD_sHsps-like"/>
    <property type="match status" value="1"/>
</dbReference>
<gene>
    <name evidence="5" type="ORF">DLJ82_5415</name>
</gene>
<keyword evidence="5" id="KW-0614">Plasmid</keyword>
<evidence type="ECO:0000256" key="1">
    <source>
        <dbReference type="PROSITE-ProRule" id="PRU00285"/>
    </source>
</evidence>
<dbReference type="Pfam" id="PF00011">
    <property type="entry name" value="HSP20"/>
    <property type="match status" value="1"/>
</dbReference>
<dbReference type="EMBL" id="CP030761">
    <property type="protein sequence ID" value="AXA42976.1"/>
    <property type="molecule type" value="Genomic_DNA"/>
</dbReference>
<dbReference type="RefSeq" id="WP_112907487.1">
    <property type="nucleotide sequence ID" value="NZ_CP030761.1"/>
</dbReference>
<evidence type="ECO:0000256" key="2">
    <source>
        <dbReference type="RuleBase" id="RU003616"/>
    </source>
</evidence>
<dbReference type="InterPro" id="IPR031107">
    <property type="entry name" value="Small_HSP"/>
</dbReference>
<dbReference type="InterPro" id="IPR008978">
    <property type="entry name" value="HSP20-like_chaperone"/>
</dbReference>
<dbReference type="AlphaFoldDB" id="A0A2Z4YP30"/>
<dbReference type="PROSITE" id="PS01031">
    <property type="entry name" value="SHSP"/>
    <property type="match status" value="1"/>
</dbReference>
<sequence>MANTATKLPIKTDEKKAPPQRGLSTFESLRSEIDRLFDDFTPSFWHRPFSRLSFEKALSTIVSPAVDLVERDNGYEITAELPGIDASNIDVKVTNGILAITAEKQETKEEKDKEYHLSERRYGAFHRAFQLPPSVDSAKIDASFANGVLTVKLPKSNDALKSERKIQIKAG</sequence>
<accession>A0A2Z4YP30</accession>
<dbReference type="InterPro" id="IPR002068">
    <property type="entry name" value="A-crystallin/Hsp20_dom"/>
</dbReference>
<evidence type="ECO:0000256" key="3">
    <source>
        <dbReference type="SAM" id="MobiDB-lite"/>
    </source>
</evidence>
<proteinExistence type="inferred from homology"/>
<evidence type="ECO:0000259" key="4">
    <source>
        <dbReference type="PROSITE" id="PS01031"/>
    </source>
</evidence>
<dbReference type="Proteomes" id="UP000251166">
    <property type="component" value="Plasmid unnamed1"/>
</dbReference>
<dbReference type="PANTHER" id="PTHR11527">
    <property type="entry name" value="HEAT-SHOCK PROTEIN 20 FAMILY MEMBER"/>
    <property type="match status" value="1"/>
</dbReference>